<reference evidence="8" key="1">
    <citation type="journal article" date="2011" name="Plant Physiol.">
        <title>Comprehensive sequence analysis of 24,783 barley full-length cDNAs derived from 12 clone libraries.</title>
        <authorList>
            <person name="Matsumoto T."/>
            <person name="Tanaka T."/>
            <person name="Sakai H."/>
            <person name="Amano N."/>
            <person name="Kanamori H."/>
            <person name="Kurita K."/>
            <person name="Kikuta A."/>
            <person name="Kamiya K."/>
            <person name="Yamamoto M."/>
            <person name="Ikawa H."/>
            <person name="Fujii N."/>
            <person name="Hori K."/>
            <person name="Itoh T."/>
            <person name="Sato K."/>
        </authorList>
    </citation>
    <scope>NUCLEOTIDE SEQUENCE</scope>
    <source>
        <tissue evidence="8">Shoot and root</tissue>
    </source>
</reference>
<keyword evidence="2" id="KW-0812">Transmembrane</keyword>
<dbReference type="GO" id="GO:0005789">
    <property type="term" value="C:endoplasmic reticulum membrane"/>
    <property type="evidence" value="ECO:0007669"/>
    <property type="project" value="UniProtKB-SubCell"/>
</dbReference>
<keyword evidence="3" id="KW-0256">Endoplasmic reticulum</keyword>
<evidence type="ECO:0000256" key="4">
    <source>
        <dbReference type="ARBA" id="ARBA00022989"/>
    </source>
</evidence>
<keyword evidence="4" id="KW-1133">Transmembrane helix</keyword>
<protein>
    <submittedName>
        <fullName evidence="8">Predicted protein</fullName>
    </submittedName>
</protein>
<proteinExistence type="evidence at transcript level"/>
<dbReference type="PANTHER" id="PTHR10994">
    <property type="entry name" value="RETICULON"/>
    <property type="match status" value="1"/>
</dbReference>
<comment type="subcellular location">
    <subcellularLocation>
        <location evidence="1">Endoplasmic reticulum membrane</location>
        <topology evidence="1">Multi-pass membrane protein</topology>
    </subcellularLocation>
</comment>
<evidence type="ECO:0000256" key="3">
    <source>
        <dbReference type="ARBA" id="ARBA00022824"/>
    </source>
</evidence>
<feature type="domain" description="Reticulon" evidence="7">
    <location>
        <begin position="5"/>
        <end position="99"/>
    </location>
</feature>
<dbReference type="AlphaFoldDB" id="F2DRW7"/>
<evidence type="ECO:0000256" key="5">
    <source>
        <dbReference type="ARBA" id="ARBA00023136"/>
    </source>
</evidence>
<feature type="signal peptide" evidence="6">
    <location>
        <begin position="1"/>
        <end position="24"/>
    </location>
</feature>
<dbReference type="Pfam" id="PF02453">
    <property type="entry name" value="Reticulon"/>
    <property type="match status" value="1"/>
</dbReference>
<feature type="chain" id="PRO_5003281441" evidence="6">
    <location>
        <begin position="25"/>
        <end position="117"/>
    </location>
</feature>
<feature type="non-terminal residue" evidence="8">
    <location>
        <position position="1"/>
    </location>
</feature>
<evidence type="ECO:0000256" key="2">
    <source>
        <dbReference type="ARBA" id="ARBA00022692"/>
    </source>
</evidence>
<keyword evidence="5" id="KW-0472">Membrane</keyword>
<evidence type="ECO:0000256" key="1">
    <source>
        <dbReference type="ARBA" id="ARBA00004477"/>
    </source>
</evidence>
<dbReference type="InterPro" id="IPR045064">
    <property type="entry name" value="Reticulon-like"/>
</dbReference>
<organism evidence="8">
    <name type="scientific">Hordeum vulgare subsp. vulgare</name>
    <name type="common">Domesticated barley</name>
    <dbReference type="NCBI Taxonomy" id="112509"/>
    <lineage>
        <taxon>Eukaryota</taxon>
        <taxon>Viridiplantae</taxon>
        <taxon>Streptophyta</taxon>
        <taxon>Embryophyta</taxon>
        <taxon>Tracheophyta</taxon>
        <taxon>Spermatophyta</taxon>
        <taxon>Magnoliopsida</taxon>
        <taxon>Liliopsida</taxon>
        <taxon>Poales</taxon>
        <taxon>Poaceae</taxon>
        <taxon>BOP clade</taxon>
        <taxon>Pooideae</taxon>
        <taxon>Triticodae</taxon>
        <taxon>Triticeae</taxon>
        <taxon>Hordeinae</taxon>
        <taxon>Hordeum</taxon>
    </lineage>
</organism>
<sequence length="117" mass="13627">VIYIVIFQMVWSALFLSFIECCFTRSPPDIPVVEIPEDLAVNVSRALRNDVNRSLHLFREIAMGHDLKKFLGVRLCHRNIRNCFQVFSFLLEDYLTVLLHFPGDCWSLGSVRSRKLL</sequence>
<dbReference type="PANTHER" id="PTHR10994:SF73">
    <property type="entry name" value="RETICULON-LIKE PROTEIN"/>
    <property type="match status" value="1"/>
</dbReference>
<name>F2DRW7_HORVV</name>
<dbReference type="GO" id="GO:0009617">
    <property type="term" value="P:response to bacterium"/>
    <property type="evidence" value="ECO:0007669"/>
    <property type="project" value="InterPro"/>
</dbReference>
<accession>F2DRW7</accession>
<evidence type="ECO:0000256" key="6">
    <source>
        <dbReference type="SAM" id="SignalP"/>
    </source>
</evidence>
<dbReference type="EMBL" id="AK366635">
    <property type="protein sequence ID" value="BAJ97838.1"/>
    <property type="molecule type" value="mRNA"/>
</dbReference>
<evidence type="ECO:0000259" key="7">
    <source>
        <dbReference type="Pfam" id="PF02453"/>
    </source>
</evidence>
<dbReference type="InterPro" id="IPR003388">
    <property type="entry name" value="Reticulon"/>
</dbReference>
<keyword evidence="6" id="KW-0732">Signal</keyword>
<evidence type="ECO:0000313" key="8">
    <source>
        <dbReference type="EMBL" id="BAJ97838.1"/>
    </source>
</evidence>